<keyword evidence="3" id="KW-1185">Reference proteome</keyword>
<feature type="compositionally biased region" description="Basic and acidic residues" evidence="1">
    <location>
        <begin position="1"/>
        <end position="12"/>
    </location>
</feature>
<protein>
    <submittedName>
        <fullName evidence="2">Uncharacterized protein</fullName>
    </submittedName>
</protein>
<proteinExistence type="predicted"/>
<feature type="compositionally biased region" description="Polar residues" evidence="1">
    <location>
        <begin position="38"/>
        <end position="48"/>
    </location>
</feature>
<reference evidence="2" key="1">
    <citation type="submission" date="2020-02" db="EMBL/GenBank/DDBJ databases">
        <authorList>
            <person name="Enbody D E."/>
            <person name="Pettersson E M."/>
        </authorList>
    </citation>
    <scope>NUCLEOTIDE SEQUENCE [LARGE SCALE GENOMIC DNA]</scope>
</reference>
<dbReference type="Proteomes" id="UP000694382">
    <property type="component" value="Chromosome Z"/>
</dbReference>
<evidence type="ECO:0000313" key="3">
    <source>
        <dbReference type="Proteomes" id="UP000694382"/>
    </source>
</evidence>
<accession>A0A8C3NGL7</accession>
<evidence type="ECO:0000313" key="2">
    <source>
        <dbReference type="Ensembl" id="ENSCPVP00000019639.1"/>
    </source>
</evidence>
<feature type="compositionally biased region" description="Gly residues" evidence="1">
    <location>
        <begin position="57"/>
        <end position="66"/>
    </location>
</feature>
<reference evidence="2" key="3">
    <citation type="submission" date="2025-09" db="UniProtKB">
        <authorList>
            <consortium name="Ensembl"/>
        </authorList>
    </citation>
    <scope>IDENTIFICATION</scope>
</reference>
<dbReference type="AlphaFoldDB" id="A0A8C3NGL7"/>
<feature type="region of interest" description="Disordered" evidence="1">
    <location>
        <begin position="1"/>
        <end position="90"/>
    </location>
</feature>
<reference evidence="2" key="2">
    <citation type="submission" date="2025-08" db="UniProtKB">
        <authorList>
            <consortium name="Ensembl"/>
        </authorList>
    </citation>
    <scope>IDENTIFICATION</scope>
</reference>
<name>A0A8C3NGL7_GEOPR</name>
<evidence type="ECO:0000256" key="1">
    <source>
        <dbReference type="SAM" id="MobiDB-lite"/>
    </source>
</evidence>
<sequence length="115" mass="12026">EKPRLSPDKTERGGWSMAGASTAPKNVGETPQVPQGACGTSQTGSCISPDQRDDGGNHWGCRGGRTGEYSSFGGSKDIPSHPLHDPMGDPQVKSLCGFVLLLNLLSEKTLSSEKG</sequence>
<organism evidence="2 3">
    <name type="scientific">Geospiza parvula</name>
    <name type="common">Small tree-finch</name>
    <name type="synonym">Camarhynchus parvulus</name>
    <dbReference type="NCBI Taxonomy" id="87175"/>
    <lineage>
        <taxon>Eukaryota</taxon>
        <taxon>Metazoa</taxon>
        <taxon>Chordata</taxon>
        <taxon>Craniata</taxon>
        <taxon>Vertebrata</taxon>
        <taxon>Euteleostomi</taxon>
        <taxon>Archelosauria</taxon>
        <taxon>Archosauria</taxon>
        <taxon>Dinosauria</taxon>
        <taxon>Saurischia</taxon>
        <taxon>Theropoda</taxon>
        <taxon>Coelurosauria</taxon>
        <taxon>Aves</taxon>
        <taxon>Neognathae</taxon>
        <taxon>Neoaves</taxon>
        <taxon>Telluraves</taxon>
        <taxon>Australaves</taxon>
        <taxon>Passeriformes</taxon>
        <taxon>Thraupidae</taxon>
        <taxon>Camarhynchus</taxon>
    </lineage>
</organism>
<dbReference type="Ensembl" id="ENSCPVT00000020520.2">
    <property type="protein sequence ID" value="ENSCPVP00000019639.1"/>
    <property type="gene ID" value="ENSCPVG00000014306.2"/>
</dbReference>
<feature type="compositionally biased region" description="Basic and acidic residues" evidence="1">
    <location>
        <begin position="78"/>
        <end position="87"/>
    </location>
</feature>